<sequence>MPNDLINTDPLIAQNFFLEIDGAVLSTLSGVSGLDVEMEVAMTQQVGKDGKSQTVKTLAGRNKAPDLSLTRMAPADSTADNLWKWFNDIYNKGIKIGDRTNHRKSGSIVMYDSTHTEVARFNFTNGWPSKISTDALSVDSNDPVKETITLTIEKLERVK</sequence>
<reference evidence="1 2" key="1">
    <citation type="submission" date="2018-11" db="EMBL/GenBank/DDBJ databases">
        <authorList>
            <person name="Da X."/>
        </authorList>
    </citation>
    <scope>NUCLEOTIDE SEQUENCE [LARGE SCALE GENOMIC DNA]</scope>
    <source>
        <strain evidence="1 2">S14-144</strain>
    </source>
</reference>
<dbReference type="OrthoDB" id="9790161at2"/>
<proteinExistence type="predicted"/>
<name>A0A3G8ZL12_9ACTN</name>
<dbReference type="Pfam" id="PF06841">
    <property type="entry name" value="Phage_T4_gp19"/>
    <property type="match status" value="1"/>
</dbReference>
<dbReference type="InterPro" id="IPR010667">
    <property type="entry name" value="Phage_T4_Gp19"/>
</dbReference>
<gene>
    <name evidence="1" type="ORF">EH165_07465</name>
</gene>
<dbReference type="PANTHER" id="PTHR38009">
    <property type="entry name" value="CONSERVED HYPOTHETICAL PHAGE TAIL PROTEIN"/>
    <property type="match status" value="1"/>
</dbReference>
<keyword evidence="2" id="KW-1185">Reference proteome</keyword>
<dbReference type="GO" id="GO:0005198">
    <property type="term" value="F:structural molecule activity"/>
    <property type="evidence" value="ECO:0007669"/>
    <property type="project" value="InterPro"/>
</dbReference>
<dbReference type="KEGG" id="nak:EH165_07465"/>
<dbReference type="InterPro" id="IPR011747">
    <property type="entry name" value="CHP02241"/>
</dbReference>
<dbReference type="Proteomes" id="UP000268084">
    <property type="component" value="Chromosome"/>
</dbReference>
<dbReference type="PANTHER" id="PTHR38009:SF1">
    <property type="entry name" value="CONSERVED HYPOTHETICAL PHAGE TAIL PROTEIN"/>
    <property type="match status" value="1"/>
</dbReference>
<dbReference type="RefSeq" id="WP_124798912.1">
    <property type="nucleotide sequence ID" value="NZ_CP034170.1"/>
</dbReference>
<organism evidence="1 2">
    <name type="scientific">Nakamurella antarctica</name>
    <dbReference type="NCBI Taxonomy" id="1902245"/>
    <lineage>
        <taxon>Bacteria</taxon>
        <taxon>Bacillati</taxon>
        <taxon>Actinomycetota</taxon>
        <taxon>Actinomycetes</taxon>
        <taxon>Nakamurellales</taxon>
        <taxon>Nakamurellaceae</taxon>
        <taxon>Nakamurella</taxon>
    </lineage>
</organism>
<accession>A0A3G8ZL12</accession>
<dbReference type="EMBL" id="CP034170">
    <property type="protein sequence ID" value="AZI58002.1"/>
    <property type="molecule type" value="Genomic_DNA"/>
</dbReference>
<evidence type="ECO:0000313" key="2">
    <source>
        <dbReference type="Proteomes" id="UP000268084"/>
    </source>
</evidence>
<dbReference type="AlphaFoldDB" id="A0A3G8ZL12"/>
<dbReference type="NCBIfam" id="TIGR02241">
    <property type="entry name" value="conserved hypothetical phage tail region protein"/>
    <property type="match status" value="1"/>
</dbReference>
<evidence type="ECO:0000313" key="1">
    <source>
        <dbReference type="EMBL" id="AZI58002.1"/>
    </source>
</evidence>
<protein>
    <submittedName>
        <fullName evidence="1">Phage tail protein</fullName>
    </submittedName>
</protein>
<reference evidence="1 2" key="2">
    <citation type="submission" date="2018-12" db="EMBL/GenBank/DDBJ databases">
        <title>Nakamurella antarcticus sp. nov., isolated from Antarctica South Shetland Islands soil.</title>
        <authorList>
            <person name="Peng F."/>
        </authorList>
    </citation>
    <scope>NUCLEOTIDE SEQUENCE [LARGE SCALE GENOMIC DNA]</scope>
    <source>
        <strain evidence="1 2">S14-144</strain>
    </source>
</reference>